<reference evidence="3" key="2">
    <citation type="journal article" date="2021" name="Microbiome">
        <title>Successional dynamics and alternative stable states in a saline activated sludge microbial community over 9 years.</title>
        <authorList>
            <person name="Wang Y."/>
            <person name="Ye J."/>
            <person name="Ju F."/>
            <person name="Liu L."/>
            <person name="Boyd J.A."/>
            <person name="Deng Y."/>
            <person name="Parks D.H."/>
            <person name="Jiang X."/>
            <person name="Yin X."/>
            <person name="Woodcroft B.J."/>
            <person name="Tyson G.W."/>
            <person name="Hugenholtz P."/>
            <person name="Polz M.F."/>
            <person name="Zhang T."/>
        </authorList>
    </citation>
    <scope>NUCLEOTIDE SEQUENCE</scope>
    <source>
        <strain evidence="3">HKST-UBA14</strain>
    </source>
</reference>
<dbReference type="Gene3D" id="3.90.79.10">
    <property type="entry name" value="Nucleoside Triphosphate Pyrophosphohydrolase"/>
    <property type="match status" value="1"/>
</dbReference>
<feature type="non-terminal residue" evidence="3">
    <location>
        <position position="1"/>
    </location>
</feature>
<gene>
    <name evidence="3" type="ORF">KC909_00375</name>
</gene>
<dbReference type="EMBL" id="JAGQLK010000004">
    <property type="protein sequence ID" value="MCA9382799.1"/>
    <property type="molecule type" value="Genomic_DNA"/>
</dbReference>
<dbReference type="Proteomes" id="UP000783287">
    <property type="component" value="Unassembled WGS sequence"/>
</dbReference>
<proteinExistence type="predicted"/>
<feature type="domain" description="Nudix hydrolase" evidence="2">
    <location>
        <begin position="6"/>
        <end position="58"/>
    </location>
</feature>
<keyword evidence="1" id="KW-0378">Hydrolase</keyword>
<name>A0A955RIW2_9BACT</name>
<evidence type="ECO:0000259" key="2">
    <source>
        <dbReference type="Pfam" id="PF00293"/>
    </source>
</evidence>
<dbReference type="Pfam" id="PF00293">
    <property type="entry name" value="NUDIX"/>
    <property type="match status" value="1"/>
</dbReference>
<dbReference type="InterPro" id="IPR020084">
    <property type="entry name" value="NUDIX_hydrolase_CS"/>
</dbReference>
<comment type="caution">
    <text evidence="3">The sequence shown here is derived from an EMBL/GenBank/DDBJ whole genome shotgun (WGS) entry which is preliminary data.</text>
</comment>
<dbReference type="AlphaFoldDB" id="A0A955RIW2"/>
<sequence>PYFFPPGITRVLGGGIMQNESIIKAAQRELKEELTINVSESDLLHVETLEVNARDKEENSYKSKVNFVIVTHSIDSYTAGDDVISIDVLTEVQLNNLIRLYENLPETLWYRGEEGEFCWKDYGKMYSPVHKIVKDIAYRTH</sequence>
<evidence type="ECO:0000313" key="4">
    <source>
        <dbReference type="Proteomes" id="UP000783287"/>
    </source>
</evidence>
<dbReference type="InterPro" id="IPR000086">
    <property type="entry name" value="NUDIX_hydrolase_dom"/>
</dbReference>
<protein>
    <submittedName>
        <fullName evidence="3">NUDIX domain-containing protein</fullName>
    </submittedName>
</protein>
<organism evidence="3 4">
    <name type="scientific">Candidatus Dojkabacteria bacterium</name>
    <dbReference type="NCBI Taxonomy" id="2099670"/>
    <lineage>
        <taxon>Bacteria</taxon>
        <taxon>Candidatus Dojkabacteria</taxon>
    </lineage>
</organism>
<dbReference type="InterPro" id="IPR015797">
    <property type="entry name" value="NUDIX_hydrolase-like_dom_sf"/>
</dbReference>
<reference evidence="3" key="1">
    <citation type="submission" date="2020-04" db="EMBL/GenBank/DDBJ databases">
        <authorList>
            <person name="Zhang T."/>
        </authorList>
    </citation>
    <scope>NUCLEOTIDE SEQUENCE</scope>
    <source>
        <strain evidence="3">HKST-UBA14</strain>
    </source>
</reference>
<dbReference type="SUPFAM" id="SSF55811">
    <property type="entry name" value="Nudix"/>
    <property type="match status" value="1"/>
</dbReference>
<dbReference type="GO" id="GO:0016787">
    <property type="term" value="F:hydrolase activity"/>
    <property type="evidence" value="ECO:0007669"/>
    <property type="project" value="UniProtKB-KW"/>
</dbReference>
<evidence type="ECO:0000256" key="1">
    <source>
        <dbReference type="ARBA" id="ARBA00022801"/>
    </source>
</evidence>
<accession>A0A955RIW2</accession>
<dbReference type="PROSITE" id="PS00893">
    <property type="entry name" value="NUDIX_BOX"/>
    <property type="match status" value="1"/>
</dbReference>
<evidence type="ECO:0000313" key="3">
    <source>
        <dbReference type="EMBL" id="MCA9382799.1"/>
    </source>
</evidence>